<accession>A0A8J2M821</accession>
<evidence type="ECO:0000313" key="2">
    <source>
        <dbReference type="Proteomes" id="UP000746747"/>
    </source>
</evidence>
<gene>
    <name evidence="1" type="ORF">CJOHNSTONI_LOCUS10372</name>
</gene>
<organism evidence="1 2">
    <name type="scientific">Cercopithifilaria johnstoni</name>
    <dbReference type="NCBI Taxonomy" id="2874296"/>
    <lineage>
        <taxon>Eukaryota</taxon>
        <taxon>Metazoa</taxon>
        <taxon>Ecdysozoa</taxon>
        <taxon>Nematoda</taxon>
        <taxon>Chromadorea</taxon>
        <taxon>Rhabditida</taxon>
        <taxon>Spirurina</taxon>
        <taxon>Spiruromorpha</taxon>
        <taxon>Filarioidea</taxon>
        <taxon>Onchocercidae</taxon>
        <taxon>Cercopithifilaria</taxon>
    </lineage>
</organism>
<sequence>MKASQDVFVLSSQRLGKYPNDTYTVRMKGGFSPRYFLEGVRSDTPKTLRFSRFGDLSGELCALLGCPELCSVQDSQANEVIGYKMAVYHIALFLEDVLVHKRERRLENNNIQRFVER</sequence>
<dbReference type="EMBL" id="CAKAEH010002047">
    <property type="protein sequence ID" value="CAG9540902.1"/>
    <property type="molecule type" value="Genomic_DNA"/>
</dbReference>
<proteinExistence type="predicted"/>
<dbReference type="AlphaFoldDB" id="A0A8J2M821"/>
<protein>
    <submittedName>
        <fullName evidence="1">Uncharacterized protein</fullName>
    </submittedName>
</protein>
<reference evidence="1" key="1">
    <citation type="submission" date="2021-09" db="EMBL/GenBank/DDBJ databases">
        <authorList>
            <consortium name="Pathogen Informatics"/>
        </authorList>
    </citation>
    <scope>NUCLEOTIDE SEQUENCE</scope>
</reference>
<keyword evidence="2" id="KW-1185">Reference proteome</keyword>
<dbReference type="Proteomes" id="UP000746747">
    <property type="component" value="Unassembled WGS sequence"/>
</dbReference>
<evidence type="ECO:0000313" key="1">
    <source>
        <dbReference type="EMBL" id="CAG9540902.1"/>
    </source>
</evidence>
<comment type="caution">
    <text evidence="1">The sequence shown here is derived from an EMBL/GenBank/DDBJ whole genome shotgun (WGS) entry which is preliminary data.</text>
</comment>
<name>A0A8J2M821_9BILA</name>